<feature type="region of interest" description="Disordered" evidence="1">
    <location>
        <begin position="96"/>
        <end position="120"/>
    </location>
</feature>
<evidence type="ECO:0000313" key="4">
    <source>
        <dbReference type="Proteomes" id="UP000509448"/>
    </source>
</evidence>
<keyword evidence="2" id="KW-0472">Membrane</keyword>
<dbReference type="GeneID" id="55584834"/>
<dbReference type="AlphaFoldDB" id="A0A4P2VE70"/>
<keyword evidence="2" id="KW-1133">Transmembrane helix</keyword>
<name>A0A4P2VE70_9ARCH</name>
<protein>
    <submittedName>
        <fullName evidence="3">Uncharacterized protein</fullName>
    </submittedName>
</protein>
<evidence type="ECO:0000313" key="3">
    <source>
        <dbReference type="EMBL" id="BBE42411.1"/>
    </source>
</evidence>
<dbReference type="KEGG" id="ccai:NAS2_1022"/>
<dbReference type="RefSeq" id="WP_174448647.1">
    <property type="nucleotide sequence ID" value="NZ_AP018732.1"/>
</dbReference>
<organism evidence="3 4">
    <name type="scientific">Conexivisphaera calida</name>
    <dbReference type="NCBI Taxonomy" id="1874277"/>
    <lineage>
        <taxon>Archaea</taxon>
        <taxon>Nitrososphaerota</taxon>
        <taxon>Conexivisphaeria</taxon>
        <taxon>Conexivisphaerales</taxon>
        <taxon>Conexivisphaeraceae</taxon>
        <taxon>Conexivisphaera</taxon>
    </lineage>
</organism>
<gene>
    <name evidence="3" type="ORF">NAS2_1022</name>
</gene>
<dbReference type="EMBL" id="AP018732">
    <property type="protein sequence ID" value="BBE42411.1"/>
    <property type="molecule type" value="Genomic_DNA"/>
</dbReference>
<reference evidence="3 4" key="1">
    <citation type="journal article" date="2019" name="ISME J.">
        <title>Isolation and characterization of a thermophilic sulfur- and iron-reducing thaumarchaeote from a terrestrial acidic hot spring.</title>
        <authorList>
            <person name="Kato S."/>
            <person name="Itoh T."/>
            <person name="Yuki M."/>
            <person name="Nagamori M."/>
            <person name="Ohnishi M."/>
            <person name="Uematsu K."/>
            <person name="Suzuki K."/>
            <person name="Takashina T."/>
            <person name="Ohkuma M."/>
        </authorList>
    </citation>
    <scope>NUCLEOTIDE SEQUENCE [LARGE SCALE GENOMIC DNA]</scope>
    <source>
        <strain evidence="3 4">NAS-02</strain>
    </source>
</reference>
<dbReference type="Proteomes" id="UP000509448">
    <property type="component" value="Chromosome"/>
</dbReference>
<evidence type="ECO:0000256" key="2">
    <source>
        <dbReference type="SAM" id="Phobius"/>
    </source>
</evidence>
<feature type="transmembrane region" description="Helical" evidence="2">
    <location>
        <begin position="54"/>
        <end position="72"/>
    </location>
</feature>
<sequence>MSVWWPKRSKWEDKIIPLMGFEVSPRQLAIFTVAALIGADAAAALGGAGMLAQVGAFLFLLILGAVFASFPVRAVPPELVLLHALFMRPRLGAPAPVQGPPGQGAPTPGAPREVHEEPPQSVYADSDVPLVVAGEVEAGAPTRVVLLLDGKEIDAATVGPSNRRYRLVFHPRDATIGEHELAVKVGDDVVQVMRITVRPRVGGREVDLLDAAAHGR</sequence>
<evidence type="ECO:0000256" key="1">
    <source>
        <dbReference type="SAM" id="MobiDB-lite"/>
    </source>
</evidence>
<keyword evidence="4" id="KW-1185">Reference proteome</keyword>
<proteinExistence type="predicted"/>
<accession>A0A4P2VE70</accession>
<keyword evidence="2" id="KW-0812">Transmembrane</keyword>